<protein>
    <submittedName>
        <fullName evidence="2">Uncharacterized protein</fullName>
    </submittedName>
</protein>
<organism evidence="2">
    <name type="scientific">marine metagenome</name>
    <dbReference type="NCBI Taxonomy" id="408172"/>
    <lineage>
        <taxon>unclassified sequences</taxon>
        <taxon>metagenomes</taxon>
        <taxon>ecological metagenomes</taxon>
    </lineage>
</organism>
<feature type="transmembrane region" description="Helical" evidence="1">
    <location>
        <begin position="48"/>
        <end position="66"/>
    </location>
</feature>
<keyword evidence="1" id="KW-0812">Transmembrane</keyword>
<feature type="transmembrane region" description="Helical" evidence="1">
    <location>
        <begin position="7"/>
        <end position="27"/>
    </location>
</feature>
<dbReference type="AlphaFoldDB" id="A0A382QII9"/>
<gene>
    <name evidence="2" type="ORF">METZ01_LOCUS338197</name>
</gene>
<keyword evidence="1" id="KW-1133">Transmembrane helix</keyword>
<reference evidence="2" key="1">
    <citation type="submission" date="2018-05" db="EMBL/GenBank/DDBJ databases">
        <authorList>
            <person name="Lanie J.A."/>
            <person name="Ng W.-L."/>
            <person name="Kazmierczak K.M."/>
            <person name="Andrzejewski T.M."/>
            <person name="Davidsen T.M."/>
            <person name="Wayne K.J."/>
            <person name="Tettelin H."/>
            <person name="Glass J.I."/>
            <person name="Rusch D."/>
            <person name="Podicherti R."/>
            <person name="Tsui H.-C.T."/>
            <person name="Winkler M.E."/>
        </authorList>
    </citation>
    <scope>NUCLEOTIDE SEQUENCE</scope>
</reference>
<accession>A0A382QII9</accession>
<proteinExistence type="predicted"/>
<evidence type="ECO:0000256" key="1">
    <source>
        <dbReference type="SAM" id="Phobius"/>
    </source>
</evidence>
<name>A0A382QII9_9ZZZZ</name>
<evidence type="ECO:0000313" key="2">
    <source>
        <dbReference type="EMBL" id="SVC85343.1"/>
    </source>
</evidence>
<sequence>MSFNFEAVIWYAILLDSIGANIVAWFCNDWYREKFKTLHKYFPATKGWCFVYLILVLWVGCVLYRLKVLHW</sequence>
<keyword evidence="1" id="KW-0472">Membrane</keyword>
<dbReference type="EMBL" id="UINC01114785">
    <property type="protein sequence ID" value="SVC85343.1"/>
    <property type="molecule type" value="Genomic_DNA"/>
</dbReference>